<keyword evidence="1" id="KW-0732">Signal</keyword>
<dbReference type="EMBL" id="JADGJD010001014">
    <property type="protein sequence ID" value="KAJ3047175.1"/>
    <property type="molecule type" value="Genomic_DNA"/>
</dbReference>
<evidence type="ECO:0000313" key="2">
    <source>
        <dbReference type="EMBL" id="KAJ3047175.1"/>
    </source>
</evidence>
<feature type="signal peptide" evidence="1">
    <location>
        <begin position="1"/>
        <end position="19"/>
    </location>
</feature>
<keyword evidence="3" id="KW-1185">Reference proteome</keyword>
<evidence type="ECO:0000313" key="3">
    <source>
        <dbReference type="Proteomes" id="UP001212841"/>
    </source>
</evidence>
<name>A0AAD5S8C5_9FUNG</name>
<protein>
    <submittedName>
        <fullName evidence="2">Uncharacterized protein</fullName>
    </submittedName>
</protein>
<accession>A0AAD5S8C5</accession>
<dbReference type="AlphaFoldDB" id="A0AAD5S8C5"/>
<reference evidence="2" key="1">
    <citation type="submission" date="2020-05" db="EMBL/GenBank/DDBJ databases">
        <title>Phylogenomic resolution of chytrid fungi.</title>
        <authorList>
            <person name="Stajich J.E."/>
            <person name="Amses K."/>
            <person name="Simmons R."/>
            <person name="Seto K."/>
            <person name="Myers J."/>
            <person name="Bonds A."/>
            <person name="Quandt C.A."/>
            <person name="Barry K."/>
            <person name="Liu P."/>
            <person name="Grigoriev I."/>
            <person name="Longcore J.E."/>
            <person name="James T.Y."/>
        </authorList>
    </citation>
    <scope>NUCLEOTIDE SEQUENCE</scope>
    <source>
        <strain evidence="2">JEL0318</strain>
    </source>
</reference>
<gene>
    <name evidence="2" type="ORF">HK097_000162</name>
</gene>
<proteinExistence type="predicted"/>
<dbReference type="Proteomes" id="UP001212841">
    <property type="component" value="Unassembled WGS sequence"/>
</dbReference>
<comment type="caution">
    <text evidence="2">The sequence shown here is derived from an EMBL/GenBank/DDBJ whole genome shotgun (WGS) entry which is preliminary data.</text>
</comment>
<sequence>MQITTLLAATLATISTVSAYGPCGYATPAQTAWQTCRNNCYNNNPSCTYSNLGPVQANWDRCAAPCLSGCGSQPPDCTGQRDACVSTCRNANCTYAKLGPIPEKHSQCNANCQANCANLPI</sequence>
<feature type="chain" id="PRO_5042168745" evidence="1">
    <location>
        <begin position="20"/>
        <end position="121"/>
    </location>
</feature>
<evidence type="ECO:0000256" key="1">
    <source>
        <dbReference type="SAM" id="SignalP"/>
    </source>
</evidence>
<organism evidence="2 3">
    <name type="scientific">Rhizophlyctis rosea</name>
    <dbReference type="NCBI Taxonomy" id="64517"/>
    <lineage>
        <taxon>Eukaryota</taxon>
        <taxon>Fungi</taxon>
        <taxon>Fungi incertae sedis</taxon>
        <taxon>Chytridiomycota</taxon>
        <taxon>Chytridiomycota incertae sedis</taxon>
        <taxon>Chytridiomycetes</taxon>
        <taxon>Rhizophlyctidales</taxon>
        <taxon>Rhizophlyctidaceae</taxon>
        <taxon>Rhizophlyctis</taxon>
    </lineage>
</organism>